<dbReference type="Pfam" id="PF04246">
    <property type="entry name" value="RseC_MucC"/>
    <property type="match status" value="1"/>
</dbReference>
<keyword evidence="1" id="KW-0812">Transmembrane</keyword>
<dbReference type="EMBL" id="VSSQ01008992">
    <property type="protein sequence ID" value="MPM40414.1"/>
    <property type="molecule type" value="Genomic_DNA"/>
</dbReference>
<feature type="transmembrane region" description="Helical" evidence="1">
    <location>
        <begin position="97"/>
        <end position="116"/>
    </location>
</feature>
<dbReference type="AlphaFoldDB" id="A0A644ZS32"/>
<comment type="caution">
    <text evidence="2">The sequence shown here is derived from an EMBL/GenBank/DDBJ whole genome shotgun (WGS) entry which is preliminary data.</text>
</comment>
<name>A0A644ZS32_9ZZZZ</name>
<feature type="transmembrane region" description="Helical" evidence="1">
    <location>
        <begin position="68"/>
        <end position="91"/>
    </location>
</feature>
<proteinExistence type="predicted"/>
<organism evidence="2">
    <name type="scientific">bioreactor metagenome</name>
    <dbReference type="NCBI Taxonomy" id="1076179"/>
    <lineage>
        <taxon>unclassified sequences</taxon>
        <taxon>metagenomes</taxon>
        <taxon>ecological metagenomes</taxon>
    </lineage>
</organism>
<gene>
    <name evidence="2" type="ORF">SDC9_87055</name>
</gene>
<accession>A0A644ZS32</accession>
<keyword evidence="1" id="KW-0472">Membrane</keyword>
<protein>
    <submittedName>
        <fullName evidence="2">Uncharacterized protein</fullName>
    </submittedName>
</protein>
<sequence length="136" mass="14193">MRIEGTVLENKGATSLVAIFRSSACGENCGHNCATCGGASRLDVEADNGGLYTVAGDRVVLESGTGSVMGLAMLVYLLPIVTGIIGYFAVINQGEDARVFGSLAGFLLGFLPAFFVNRKIANSGKPTHKIISFCDK</sequence>
<keyword evidence="1" id="KW-1133">Transmembrane helix</keyword>
<evidence type="ECO:0000313" key="2">
    <source>
        <dbReference type="EMBL" id="MPM40414.1"/>
    </source>
</evidence>
<reference evidence="2" key="1">
    <citation type="submission" date="2019-08" db="EMBL/GenBank/DDBJ databases">
        <authorList>
            <person name="Kucharzyk K."/>
            <person name="Murdoch R.W."/>
            <person name="Higgins S."/>
            <person name="Loffler F."/>
        </authorList>
    </citation>
    <scope>NUCLEOTIDE SEQUENCE</scope>
</reference>
<evidence type="ECO:0000256" key="1">
    <source>
        <dbReference type="SAM" id="Phobius"/>
    </source>
</evidence>